<dbReference type="AlphaFoldDB" id="A0A0N4UHV5"/>
<dbReference type="GO" id="GO:0030992">
    <property type="term" value="C:intraciliary transport particle B"/>
    <property type="evidence" value="ECO:0007669"/>
    <property type="project" value="TreeGrafter"/>
</dbReference>
<dbReference type="Pfam" id="PF10498">
    <property type="entry name" value="IFT57"/>
    <property type="match status" value="2"/>
</dbReference>
<sequence>MKSNEDEEEPKIEDDKKLITQSPALQYQLYSQNEDLVEKLKLLNYEKGYASVPGQRPISRHYFVTSSTVGEQFYLFTTLSAWLIQKAINPKFVKPQEFDDPNVIVSNILDELRRKEIVVDFAPSKLKSGYGEQCLYVLNNLADLALIADGFSWQRAEPVVENDDELDIGLDEAELTELQVVEGIIKSDVDIDAWKLEVEHVAPLLKVNIQPTDWRSHIEQMQHYRQAIDNFLNSAKPHLINISEDSAKSLQRITTREKHLNNQLDNSIEKFHINQDKMAELKEKYREASVGIVQRTQALQRICDDIDQIKEQIDEESHRSSDGAPILKIKQALIKLETDIATMNVQIGVIEHFLLQFQLKNRVAFSIHLLLNLFVPIFTSSL</sequence>
<keyword evidence="7" id="KW-1185">Reference proteome</keyword>
<dbReference type="InterPro" id="IPR019530">
    <property type="entry name" value="Intra-flagellar_transport_57"/>
</dbReference>
<dbReference type="GO" id="GO:1905515">
    <property type="term" value="P:non-motile cilium assembly"/>
    <property type="evidence" value="ECO:0007669"/>
    <property type="project" value="TreeGrafter"/>
</dbReference>
<keyword evidence="3" id="KW-0969">Cilium</keyword>
<gene>
    <name evidence="5" type="ORF">DME_LOCUS9885</name>
</gene>
<dbReference type="GO" id="GO:0005794">
    <property type="term" value="C:Golgi apparatus"/>
    <property type="evidence" value="ECO:0007669"/>
    <property type="project" value="TreeGrafter"/>
</dbReference>
<evidence type="ECO:0000256" key="3">
    <source>
        <dbReference type="ARBA" id="ARBA00023069"/>
    </source>
</evidence>
<protein>
    <submittedName>
        <fullName evidence="8">Intraflagellar transport protein 57 homolog</fullName>
    </submittedName>
</protein>
<dbReference type="PANTHER" id="PTHR16011">
    <property type="entry name" value="IFT57/HIPPI"/>
    <property type="match status" value="1"/>
</dbReference>
<comment type="similarity">
    <text evidence="2">Belongs to the IFT57 family.</text>
</comment>
<dbReference type="WBParaSite" id="DME_0000715501-mRNA-1">
    <property type="protein sequence ID" value="DME_0000715501-mRNA-1"/>
    <property type="gene ID" value="DME_0000715501"/>
</dbReference>
<dbReference type="STRING" id="318479.A0A0N4UHV5"/>
<dbReference type="PANTHER" id="PTHR16011:SF0">
    <property type="entry name" value="INTRAFLAGELLAR TRANSPORT PROTEIN 57 HOMOLOG"/>
    <property type="match status" value="1"/>
</dbReference>
<dbReference type="Proteomes" id="UP000038040">
    <property type="component" value="Unplaced"/>
</dbReference>
<evidence type="ECO:0000313" key="5">
    <source>
        <dbReference type="EMBL" id="VDN59912.1"/>
    </source>
</evidence>
<reference evidence="8" key="1">
    <citation type="submission" date="2017-02" db="UniProtKB">
        <authorList>
            <consortium name="WormBaseParasite"/>
        </authorList>
    </citation>
    <scope>IDENTIFICATION</scope>
</reference>
<dbReference type="GO" id="GO:0005929">
    <property type="term" value="C:cilium"/>
    <property type="evidence" value="ECO:0007669"/>
    <property type="project" value="UniProtKB-SubCell"/>
</dbReference>
<dbReference type="Proteomes" id="UP000274756">
    <property type="component" value="Unassembled WGS sequence"/>
</dbReference>
<proteinExistence type="inferred from homology"/>
<accession>A0A0N4UHV5</accession>
<evidence type="ECO:0000256" key="4">
    <source>
        <dbReference type="ARBA" id="ARBA00023273"/>
    </source>
</evidence>
<evidence type="ECO:0000313" key="7">
    <source>
        <dbReference type="Proteomes" id="UP000274756"/>
    </source>
</evidence>
<evidence type="ECO:0000256" key="2">
    <source>
        <dbReference type="ARBA" id="ARBA00009415"/>
    </source>
</evidence>
<name>A0A0N4UHV5_DRAME</name>
<evidence type="ECO:0000313" key="6">
    <source>
        <dbReference type="Proteomes" id="UP000038040"/>
    </source>
</evidence>
<organism evidence="6 8">
    <name type="scientific">Dracunculus medinensis</name>
    <name type="common">Guinea worm</name>
    <dbReference type="NCBI Taxonomy" id="318479"/>
    <lineage>
        <taxon>Eukaryota</taxon>
        <taxon>Metazoa</taxon>
        <taxon>Ecdysozoa</taxon>
        <taxon>Nematoda</taxon>
        <taxon>Chromadorea</taxon>
        <taxon>Rhabditida</taxon>
        <taxon>Spirurina</taxon>
        <taxon>Dracunculoidea</taxon>
        <taxon>Dracunculidae</taxon>
        <taxon>Dracunculus</taxon>
    </lineage>
</organism>
<reference evidence="5 7" key="2">
    <citation type="submission" date="2018-11" db="EMBL/GenBank/DDBJ databases">
        <authorList>
            <consortium name="Pathogen Informatics"/>
        </authorList>
    </citation>
    <scope>NUCLEOTIDE SEQUENCE [LARGE SCALE GENOMIC DNA]</scope>
</reference>
<dbReference type="OrthoDB" id="423881at2759"/>
<keyword evidence="4" id="KW-0966">Cell projection</keyword>
<dbReference type="GO" id="GO:0042073">
    <property type="term" value="P:intraciliary transport"/>
    <property type="evidence" value="ECO:0007669"/>
    <property type="project" value="TreeGrafter"/>
</dbReference>
<evidence type="ECO:0000313" key="8">
    <source>
        <dbReference type="WBParaSite" id="DME_0000715501-mRNA-1"/>
    </source>
</evidence>
<evidence type="ECO:0000256" key="1">
    <source>
        <dbReference type="ARBA" id="ARBA00004138"/>
    </source>
</evidence>
<dbReference type="EMBL" id="UYYG01001194">
    <property type="protein sequence ID" value="VDN59912.1"/>
    <property type="molecule type" value="Genomic_DNA"/>
</dbReference>
<comment type="subcellular location">
    <subcellularLocation>
        <location evidence="1">Cell projection</location>
        <location evidence="1">Cilium</location>
    </subcellularLocation>
</comment>
<dbReference type="GO" id="GO:0005815">
    <property type="term" value="C:microtubule organizing center"/>
    <property type="evidence" value="ECO:0007669"/>
    <property type="project" value="TreeGrafter"/>
</dbReference>